<keyword evidence="3" id="KW-1185">Reference proteome</keyword>
<evidence type="ECO:0000256" key="1">
    <source>
        <dbReference type="SAM" id="MobiDB-lite"/>
    </source>
</evidence>
<organism evidence="2 3">
    <name type="scientific">Crenichthys baileyi</name>
    <name type="common">White River springfish</name>
    <dbReference type="NCBI Taxonomy" id="28760"/>
    <lineage>
        <taxon>Eukaryota</taxon>
        <taxon>Metazoa</taxon>
        <taxon>Chordata</taxon>
        <taxon>Craniata</taxon>
        <taxon>Vertebrata</taxon>
        <taxon>Euteleostomi</taxon>
        <taxon>Actinopterygii</taxon>
        <taxon>Neopterygii</taxon>
        <taxon>Teleostei</taxon>
        <taxon>Neoteleostei</taxon>
        <taxon>Acanthomorphata</taxon>
        <taxon>Ovalentaria</taxon>
        <taxon>Atherinomorphae</taxon>
        <taxon>Cyprinodontiformes</taxon>
        <taxon>Goodeidae</taxon>
        <taxon>Crenichthys</taxon>
    </lineage>
</organism>
<protein>
    <submittedName>
        <fullName evidence="2">Uncharacterized protein</fullName>
    </submittedName>
</protein>
<dbReference type="EMBL" id="JAHHUM010002073">
    <property type="protein sequence ID" value="KAK5606447.1"/>
    <property type="molecule type" value="Genomic_DNA"/>
</dbReference>
<reference evidence="2 3" key="1">
    <citation type="submission" date="2021-06" db="EMBL/GenBank/DDBJ databases">
        <authorList>
            <person name="Palmer J.M."/>
        </authorList>
    </citation>
    <scope>NUCLEOTIDE SEQUENCE [LARGE SCALE GENOMIC DNA]</scope>
    <source>
        <strain evidence="2 3">MEX-2019</strain>
        <tissue evidence="2">Muscle</tissue>
    </source>
</reference>
<comment type="caution">
    <text evidence="2">The sequence shown here is derived from an EMBL/GenBank/DDBJ whole genome shotgun (WGS) entry which is preliminary data.</text>
</comment>
<feature type="region of interest" description="Disordered" evidence="1">
    <location>
        <begin position="31"/>
        <end position="51"/>
    </location>
</feature>
<gene>
    <name evidence="2" type="ORF">CRENBAI_020974</name>
</gene>
<dbReference type="AlphaFoldDB" id="A0AAV9RBS5"/>
<proteinExistence type="predicted"/>
<accession>A0AAV9RBS5</accession>
<evidence type="ECO:0000313" key="3">
    <source>
        <dbReference type="Proteomes" id="UP001311232"/>
    </source>
</evidence>
<sequence length="157" mass="17119">MLTADLTHMQRTTRDNKVQMVSLFNYGPWRRRPELDTSGGESGGSARGEATEPGVCVSAVSLIHRGWHSGAKRRALGGRTGFAQLEGSQVSQPNGSIGSYRVSVPQISSSRIRELHRKGKTLRQRSAGAVSSYTAQLMSLMSYTCLSPAPPGNRTWW</sequence>
<name>A0AAV9RBS5_9TELE</name>
<dbReference type="Proteomes" id="UP001311232">
    <property type="component" value="Unassembled WGS sequence"/>
</dbReference>
<evidence type="ECO:0000313" key="2">
    <source>
        <dbReference type="EMBL" id="KAK5606447.1"/>
    </source>
</evidence>